<dbReference type="InterPro" id="IPR045076">
    <property type="entry name" value="MutS"/>
</dbReference>
<dbReference type="Pfam" id="PF05190">
    <property type="entry name" value="MutS_IV"/>
    <property type="match status" value="1"/>
</dbReference>
<dbReference type="InterPro" id="IPR036187">
    <property type="entry name" value="DNA_mismatch_repair_MutS_sf"/>
</dbReference>
<reference evidence="7 8" key="1">
    <citation type="journal article" date="2020" name="J. Phycol.">
        <title>Comparative genome analysis reveals Cyanidiococcus gen. nov., a new extremophilic red algal genus sister to Cyanidioschyzon (Cyanidioschyzonaceae, Rhodophyta).</title>
        <authorList>
            <person name="Liu S.-L."/>
            <person name="Chiang Y.-R."/>
            <person name="Yoon H.S."/>
            <person name="Fu H.-Y."/>
        </authorList>
    </citation>
    <scope>NUCLEOTIDE SEQUENCE [LARGE SCALE GENOMIC DNA]</scope>
    <source>
        <strain evidence="7 8">THAL066</strain>
    </source>
</reference>
<dbReference type="GO" id="GO:0005524">
    <property type="term" value="F:ATP binding"/>
    <property type="evidence" value="ECO:0007669"/>
    <property type="project" value="UniProtKB-KW"/>
</dbReference>
<sequence>MSLLQELRVLPQRRPETKGHVTDHSNSLTLLHIIGGFATSTAGQRKAREVLVQPLCDPERINRRLDVIQAFMDALNGLDLATIKRLLRTIHDPQRHWRRLVAGAATAEDWRALRASALAMAELFGGFPALIQQALLTWDAPTPYSHEVNDETAIVLEPDWYASTAARIENCIDLDASTASWQPSVKNGFDKSLDSMRLALASLDAFLDNVAVSEKTQFFQSSTVERSLRVLFYPRMGYVIQIPRTDAAQLELDGSIEQVLETNTDVFLKNDRMRQLDEELGDLPGAIADLEKHIIRSLEAATIPAMPALCRACDLIAELDCWLAFAQAALRFGWTRPEIHDRASDIHIDIVNGRHPIVELTIESFVPNTITLKRGDVCVVTGPNASGKSVFLRQIAIVAHMAQVGSFVPAQEARIGVTDRIFTRVKSFDSTGNERSTFMNDCVPNGSAAQVLYAHLSRHHRRIRQRYFR</sequence>
<dbReference type="AlphaFoldDB" id="A0A7J7IHZ3"/>
<dbReference type="OrthoDB" id="29596at2759"/>
<evidence type="ECO:0000259" key="5">
    <source>
        <dbReference type="SMART" id="SM00533"/>
    </source>
</evidence>
<proteinExistence type="inferred from homology"/>
<dbReference type="Pfam" id="PF05192">
    <property type="entry name" value="MutS_III"/>
    <property type="match status" value="1"/>
</dbReference>
<dbReference type="InterPro" id="IPR000432">
    <property type="entry name" value="DNA_mismatch_repair_MutS_C"/>
</dbReference>
<dbReference type="GO" id="GO:0005634">
    <property type="term" value="C:nucleus"/>
    <property type="evidence" value="ECO:0007669"/>
    <property type="project" value="TreeGrafter"/>
</dbReference>
<evidence type="ECO:0000256" key="2">
    <source>
        <dbReference type="ARBA" id="ARBA00022741"/>
    </source>
</evidence>
<keyword evidence="3" id="KW-0067">ATP-binding</keyword>
<protein>
    <submittedName>
        <fullName evidence="7">MutS protein msh5</fullName>
    </submittedName>
</protein>
<keyword evidence="2" id="KW-0547">Nucleotide-binding</keyword>
<dbReference type="InterPro" id="IPR027417">
    <property type="entry name" value="P-loop_NTPase"/>
</dbReference>
<dbReference type="InterPro" id="IPR007861">
    <property type="entry name" value="DNA_mismatch_repair_MutS_clamp"/>
</dbReference>
<dbReference type="Gene3D" id="3.40.50.300">
    <property type="entry name" value="P-loop containing nucleotide triphosphate hydrolases"/>
    <property type="match status" value="1"/>
</dbReference>
<dbReference type="Gene3D" id="1.10.1420.10">
    <property type="match status" value="2"/>
</dbReference>
<gene>
    <name evidence="7" type="primary">MSH5_2</name>
    <name evidence="7" type="ORF">F1559_002344</name>
</gene>
<dbReference type="GO" id="GO:0030983">
    <property type="term" value="F:mismatched DNA binding"/>
    <property type="evidence" value="ECO:0007669"/>
    <property type="project" value="InterPro"/>
</dbReference>
<keyword evidence="8" id="KW-1185">Reference proteome</keyword>
<dbReference type="Pfam" id="PF00488">
    <property type="entry name" value="MutS_V"/>
    <property type="match status" value="1"/>
</dbReference>
<dbReference type="GO" id="GO:0006298">
    <property type="term" value="P:mismatch repair"/>
    <property type="evidence" value="ECO:0007669"/>
    <property type="project" value="InterPro"/>
</dbReference>
<evidence type="ECO:0000256" key="1">
    <source>
        <dbReference type="ARBA" id="ARBA00006271"/>
    </source>
</evidence>
<dbReference type="PANTHER" id="PTHR11361:SF20">
    <property type="entry name" value="MUTS PROTEIN HOMOLOG 5"/>
    <property type="match status" value="1"/>
</dbReference>
<dbReference type="GO" id="GO:0140664">
    <property type="term" value="F:ATP-dependent DNA damage sensor activity"/>
    <property type="evidence" value="ECO:0007669"/>
    <property type="project" value="InterPro"/>
</dbReference>
<organism evidence="7 8">
    <name type="scientific">Cyanidiococcus yangmingshanensis</name>
    <dbReference type="NCBI Taxonomy" id="2690220"/>
    <lineage>
        <taxon>Eukaryota</taxon>
        <taxon>Rhodophyta</taxon>
        <taxon>Bangiophyceae</taxon>
        <taxon>Cyanidiales</taxon>
        <taxon>Cyanidiaceae</taxon>
        <taxon>Cyanidiococcus</taxon>
    </lineage>
</organism>
<keyword evidence="4" id="KW-0238">DNA-binding</keyword>
<name>A0A7J7IHZ3_9RHOD</name>
<evidence type="ECO:0000313" key="7">
    <source>
        <dbReference type="EMBL" id="KAF6002723.1"/>
    </source>
</evidence>
<dbReference type="SUPFAM" id="SSF48334">
    <property type="entry name" value="DNA repair protein MutS, domain III"/>
    <property type="match status" value="1"/>
</dbReference>
<evidence type="ECO:0000256" key="4">
    <source>
        <dbReference type="ARBA" id="ARBA00023125"/>
    </source>
</evidence>
<dbReference type="SUPFAM" id="SSF52540">
    <property type="entry name" value="P-loop containing nucleoside triphosphate hydrolases"/>
    <property type="match status" value="1"/>
</dbReference>
<dbReference type="SMART" id="SM00533">
    <property type="entry name" value="MUTSd"/>
    <property type="match status" value="1"/>
</dbReference>
<dbReference type="InterPro" id="IPR007696">
    <property type="entry name" value="DNA_mismatch_repair_MutS_core"/>
</dbReference>
<evidence type="ECO:0000256" key="3">
    <source>
        <dbReference type="ARBA" id="ARBA00022840"/>
    </source>
</evidence>
<feature type="domain" description="DNA mismatch repair protein MutS core" evidence="5">
    <location>
        <begin position="25"/>
        <end position="361"/>
    </location>
</feature>
<evidence type="ECO:0000259" key="6">
    <source>
        <dbReference type="SMART" id="SM00534"/>
    </source>
</evidence>
<dbReference type="PANTHER" id="PTHR11361">
    <property type="entry name" value="DNA MISMATCH REPAIR PROTEIN MUTS FAMILY MEMBER"/>
    <property type="match status" value="1"/>
</dbReference>
<feature type="domain" description="DNA mismatch repair proteins mutS family" evidence="6">
    <location>
        <begin position="375"/>
        <end position="465"/>
    </location>
</feature>
<dbReference type="GO" id="GO:0051026">
    <property type="term" value="P:chiasma assembly"/>
    <property type="evidence" value="ECO:0007669"/>
    <property type="project" value="TreeGrafter"/>
</dbReference>
<dbReference type="EMBL" id="VWRR01000009">
    <property type="protein sequence ID" value="KAF6002723.1"/>
    <property type="molecule type" value="Genomic_DNA"/>
</dbReference>
<comment type="similarity">
    <text evidence="1">Belongs to the DNA mismatch repair MutS family.</text>
</comment>
<evidence type="ECO:0000313" key="8">
    <source>
        <dbReference type="Proteomes" id="UP000530660"/>
    </source>
</evidence>
<dbReference type="Proteomes" id="UP000530660">
    <property type="component" value="Unassembled WGS sequence"/>
</dbReference>
<dbReference type="SMART" id="SM00534">
    <property type="entry name" value="MUTSac"/>
    <property type="match status" value="1"/>
</dbReference>
<accession>A0A7J7IHZ3</accession>
<comment type="caution">
    <text evidence="7">The sequence shown here is derived from an EMBL/GenBank/DDBJ whole genome shotgun (WGS) entry which is preliminary data.</text>
</comment>